<proteinExistence type="inferred from homology"/>
<evidence type="ECO:0000313" key="7">
    <source>
        <dbReference type="EMBL" id="GAA2656343.1"/>
    </source>
</evidence>
<dbReference type="Proteomes" id="UP001500151">
    <property type="component" value="Unassembled WGS sequence"/>
</dbReference>
<evidence type="ECO:0000313" key="8">
    <source>
        <dbReference type="Proteomes" id="UP001500151"/>
    </source>
</evidence>
<dbReference type="Gene3D" id="1.10.10.10">
    <property type="entry name" value="Winged helix-like DNA-binding domain superfamily/Winged helix DNA-binding domain"/>
    <property type="match status" value="1"/>
</dbReference>
<feature type="compositionally biased region" description="Basic and acidic residues" evidence="5">
    <location>
        <begin position="338"/>
        <end position="347"/>
    </location>
</feature>
<dbReference type="SUPFAM" id="SSF53850">
    <property type="entry name" value="Periplasmic binding protein-like II"/>
    <property type="match status" value="1"/>
</dbReference>
<evidence type="ECO:0000256" key="4">
    <source>
        <dbReference type="ARBA" id="ARBA00023163"/>
    </source>
</evidence>
<evidence type="ECO:0000256" key="1">
    <source>
        <dbReference type="ARBA" id="ARBA00009437"/>
    </source>
</evidence>
<feature type="compositionally biased region" description="Basic and acidic residues" evidence="5">
    <location>
        <begin position="302"/>
        <end position="328"/>
    </location>
</feature>
<dbReference type="Pfam" id="PF03466">
    <property type="entry name" value="LysR_substrate"/>
    <property type="match status" value="1"/>
</dbReference>
<dbReference type="InterPro" id="IPR005119">
    <property type="entry name" value="LysR_subst-bd"/>
</dbReference>
<evidence type="ECO:0000256" key="3">
    <source>
        <dbReference type="ARBA" id="ARBA00023125"/>
    </source>
</evidence>
<feature type="domain" description="HTH lysR-type" evidence="6">
    <location>
        <begin position="4"/>
        <end position="61"/>
    </location>
</feature>
<evidence type="ECO:0000259" key="6">
    <source>
        <dbReference type="PROSITE" id="PS50931"/>
    </source>
</evidence>
<protein>
    <submittedName>
        <fullName evidence="7">LysR family transcriptional regulator</fullName>
    </submittedName>
</protein>
<gene>
    <name evidence="7" type="ORF">GCM10010307_69880</name>
</gene>
<dbReference type="Gene3D" id="3.40.190.10">
    <property type="entry name" value="Periplasmic binding protein-like II"/>
    <property type="match status" value="2"/>
</dbReference>
<organism evidence="7 8">
    <name type="scientific">Streptomyces vastus</name>
    <dbReference type="NCBI Taxonomy" id="285451"/>
    <lineage>
        <taxon>Bacteria</taxon>
        <taxon>Bacillati</taxon>
        <taxon>Actinomycetota</taxon>
        <taxon>Actinomycetes</taxon>
        <taxon>Kitasatosporales</taxon>
        <taxon>Streptomycetaceae</taxon>
        <taxon>Streptomyces</taxon>
    </lineage>
</organism>
<dbReference type="InterPro" id="IPR036390">
    <property type="entry name" value="WH_DNA-bd_sf"/>
</dbReference>
<dbReference type="PROSITE" id="PS50931">
    <property type="entry name" value="HTH_LYSR"/>
    <property type="match status" value="1"/>
</dbReference>
<dbReference type="PANTHER" id="PTHR30346">
    <property type="entry name" value="TRANSCRIPTIONAL DUAL REGULATOR HCAR-RELATED"/>
    <property type="match status" value="1"/>
</dbReference>
<dbReference type="SUPFAM" id="SSF46785">
    <property type="entry name" value="Winged helix' DNA-binding domain"/>
    <property type="match status" value="1"/>
</dbReference>
<accession>A0ABN3RMF6</accession>
<feature type="region of interest" description="Disordered" evidence="5">
    <location>
        <begin position="302"/>
        <end position="363"/>
    </location>
</feature>
<dbReference type="InterPro" id="IPR000847">
    <property type="entry name" value="LysR_HTH_N"/>
</dbReference>
<comment type="similarity">
    <text evidence="1">Belongs to the LysR transcriptional regulatory family.</text>
</comment>
<dbReference type="EMBL" id="BAAASJ010000113">
    <property type="protein sequence ID" value="GAA2656343.1"/>
    <property type="molecule type" value="Genomic_DNA"/>
</dbReference>
<dbReference type="PANTHER" id="PTHR30346:SF29">
    <property type="entry name" value="LYSR SUBSTRATE-BINDING"/>
    <property type="match status" value="1"/>
</dbReference>
<dbReference type="InterPro" id="IPR036388">
    <property type="entry name" value="WH-like_DNA-bd_sf"/>
</dbReference>
<sequence length="363" mass="38876">MTVLDVRKLVLLREVGARGSIAAAAQALNYTRSAVSQQLSALESETGAALLDRGSKRAELTAAGRLLVAHTERVLAQLEAAEAQLLARDGKVTGELRVGVPLHEGPALLVPALSRLRARHPELRITLHGVDPDEGRQTVRLGRLDAVLASGYPQVPEPRVPGLYEEEVISDRIRLAIAPGHPLARSEEPRALAEFAEQPWLLDRTSRLGQLVLHLCADAGFVPDIVSDIGDMQAVFGLVSLDWGVALVPDLVPDRPGHPVARIALQGIRPIRRITLVVREGALDSPPVATLLPAVREAADELRRSSAGEIRHPTTEELRPLRADELCRGEAGGTPRPTADESHRPTAEETSSARDVTASPAAG</sequence>
<keyword evidence="4" id="KW-0804">Transcription</keyword>
<keyword evidence="3" id="KW-0238">DNA-binding</keyword>
<evidence type="ECO:0000256" key="2">
    <source>
        <dbReference type="ARBA" id="ARBA00023015"/>
    </source>
</evidence>
<dbReference type="RefSeq" id="WP_344395275.1">
    <property type="nucleotide sequence ID" value="NZ_BAAASJ010000113.1"/>
</dbReference>
<reference evidence="7 8" key="1">
    <citation type="journal article" date="2019" name="Int. J. Syst. Evol. Microbiol.">
        <title>The Global Catalogue of Microorganisms (GCM) 10K type strain sequencing project: providing services to taxonomists for standard genome sequencing and annotation.</title>
        <authorList>
            <consortium name="The Broad Institute Genomics Platform"/>
            <consortium name="The Broad Institute Genome Sequencing Center for Infectious Disease"/>
            <person name="Wu L."/>
            <person name="Ma J."/>
        </authorList>
    </citation>
    <scope>NUCLEOTIDE SEQUENCE [LARGE SCALE GENOMIC DNA]</scope>
    <source>
        <strain evidence="7 8">JCM 4524</strain>
    </source>
</reference>
<name>A0ABN3RMF6_9ACTN</name>
<dbReference type="Pfam" id="PF00126">
    <property type="entry name" value="HTH_1"/>
    <property type="match status" value="1"/>
</dbReference>
<keyword evidence="2" id="KW-0805">Transcription regulation</keyword>
<comment type="caution">
    <text evidence="7">The sequence shown here is derived from an EMBL/GenBank/DDBJ whole genome shotgun (WGS) entry which is preliminary data.</text>
</comment>
<keyword evidence="8" id="KW-1185">Reference proteome</keyword>
<evidence type="ECO:0000256" key="5">
    <source>
        <dbReference type="SAM" id="MobiDB-lite"/>
    </source>
</evidence>